<dbReference type="Proteomes" id="UP001258017">
    <property type="component" value="Unassembled WGS sequence"/>
</dbReference>
<evidence type="ECO:0000313" key="2">
    <source>
        <dbReference type="Proteomes" id="UP001258017"/>
    </source>
</evidence>
<evidence type="ECO:0000313" key="1">
    <source>
        <dbReference type="EMBL" id="KAK2576520.1"/>
    </source>
</evidence>
<proteinExistence type="predicted"/>
<name>A0AAD9RBQ8_9HYME</name>
<reference evidence="1" key="1">
    <citation type="submission" date="2021-08" db="EMBL/GenBank/DDBJ databases">
        <authorList>
            <person name="Misof B."/>
            <person name="Oliver O."/>
            <person name="Podsiadlowski L."/>
            <person name="Donath A."/>
            <person name="Peters R."/>
            <person name="Mayer C."/>
            <person name="Rust J."/>
            <person name="Gunkel S."/>
            <person name="Lesny P."/>
            <person name="Martin S."/>
            <person name="Oeyen J.P."/>
            <person name="Petersen M."/>
            <person name="Panagiotis P."/>
            <person name="Wilbrandt J."/>
            <person name="Tanja T."/>
        </authorList>
    </citation>
    <scope>NUCLEOTIDE SEQUENCE</scope>
    <source>
        <strain evidence="1">GBR_01_08_01A</strain>
        <tissue evidence="1">Thorax + abdomen</tissue>
    </source>
</reference>
<comment type="caution">
    <text evidence="1">The sequence shown here is derived from an EMBL/GenBank/DDBJ whole genome shotgun (WGS) entry which is preliminary data.</text>
</comment>
<keyword evidence="2" id="KW-1185">Reference proteome</keyword>
<protein>
    <submittedName>
        <fullName evidence="1">Uncharacterized protein</fullName>
    </submittedName>
</protein>
<accession>A0AAD9RBQ8</accession>
<dbReference type="EMBL" id="JAIFRP010004406">
    <property type="protein sequence ID" value="KAK2576520.1"/>
    <property type="molecule type" value="Genomic_DNA"/>
</dbReference>
<gene>
    <name evidence="1" type="ORF">KPH14_005843</name>
</gene>
<dbReference type="AlphaFoldDB" id="A0AAD9RBQ8"/>
<sequence length="86" mass="10065">MRIKITLVGVNCETDRSEFLAQGITSDARRQTKIEVRRMERDGKNVLLEPGTNRSAGYEKEIAQTGDRDRIYRRVDWIWGDLKLLR</sequence>
<reference evidence="1" key="2">
    <citation type="journal article" date="2023" name="Commun. Biol.">
        <title>Intrasexual cuticular hydrocarbon dimorphism in a wasp sheds light on hydrocarbon biosynthesis genes in Hymenoptera.</title>
        <authorList>
            <person name="Moris V.C."/>
            <person name="Podsiadlowski L."/>
            <person name="Martin S."/>
            <person name="Oeyen J.P."/>
            <person name="Donath A."/>
            <person name="Petersen M."/>
            <person name="Wilbrandt J."/>
            <person name="Misof B."/>
            <person name="Liedtke D."/>
            <person name="Thamm M."/>
            <person name="Scheiner R."/>
            <person name="Schmitt T."/>
            <person name="Niehuis O."/>
        </authorList>
    </citation>
    <scope>NUCLEOTIDE SEQUENCE</scope>
    <source>
        <strain evidence="1">GBR_01_08_01A</strain>
    </source>
</reference>
<organism evidence="1 2">
    <name type="scientific">Odynerus spinipes</name>
    <dbReference type="NCBI Taxonomy" id="1348599"/>
    <lineage>
        <taxon>Eukaryota</taxon>
        <taxon>Metazoa</taxon>
        <taxon>Ecdysozoa</taxon>
        <taxon>Arthropoda</taxon>
        <taxon>Hexapoda</taxon>
        <taxon>Insecta</taxon>
        <taxon>Pterygota</taxon>
        <taxon>Neoptera</taxon>
        <taxon>Endopterygota</taxon>
        <taxon>Hymenoptera</taxon>
        <taxon>Apocrita</taxon>
        <taxon>Aculeata</taxon>
        <taxon>Vespoidea</taxon>
        <taxon>Vespidae</taxon>
        <taxon>Eumeninae</taxon>
        <taxon>Odynerus</taxon>
    </lineage>
</organism>